<comment type="caution">
    <text evidence="7">The sequence shown here is derived from an EMBL/GenBank/DDBJ whole genome shotgun (WGS) entry which is preliminary data.</text>
</comment>
<dbReference type="AlphaFoldDB" id="A0A6A8DGY6"/>
<evidence type="ECO:0000256" key="3">
    <source>
        <dbReference type="ARBA" id="ARBA00022989"/>
    </source>
</evidence>
<feature type="transmembrane region" description="Helical" evidence="5">
    <location>
        <begin position="6"/>
        <end position="26"/>
    </location>
</feature>
<evidence type="ECO:0000256" key="1">
    <source>
        <dbReference type="ARBA" id="ARBA00004141"/>
    </source>
</evidence>
<dbReference type="Proteomes" id="UP000799092">
    <property type="component" value="Unassembled WGS sequence"/>
</dbReference>
<dbReference type="InterPro" id="IPR012340">
    <property type="entry name" value="NA-bd_OB-fold"/>
</dbReference>
<dbReference type="PANTHER" id="PTHR33507:SF3">
    <property type="entry name" value="INNER MEMBRANE PROTEIN YBBJ"/>
    <property type="match status" value="1"/>
</dbReference>
<dbReference type="GO" id="GO:0005886">
    <property type="term" value="C:plasma membrane"/>
    <property type="evidence" value="ECO:0007669"/>
    <property type="project" value="TreeGrafter"/>
</dbReference>
<dbReference type="InterPro" id="IPR052165">
    <property type="entry name" value="Membrane_assoc_protease"/>
</dbReference>
<sequence>MASFSGDWISFIIVGLGTLFLIGELLVNMKGFFGLIGLSFITVYFLSYLDPGMFFVMMSIYFLGLILIIIDGKLLNDGTLATIGAVCMILSVGLSSPNWIAGLYAVIGVIIGGVCSLFFLKVFKRRDMWTKLTLSDQLTSDKGYNTMNKTYSELINKEGITVTDMRPVGTIRIENNDYSAITNGQWIERGSKINVTLVDGTKILVSKLESNTK</sequence>
<dbReference type="Pfam" id="PF01957">
    <property type="entry name" value="NfeD"/>
    <property type="match status" value="1"/>
</dbReference>
<feature type="transmembrane region" description="Helical" evidence="5">
    <location>
        <begin position="53"/>
        <end position="70"/>
    </location>
</feature>
<dbReference type="EMBL" id="WJNG01000007">
    <property type="protein sequence ID" value="MRH43109.1"/>
    <property type="molecule type" value="Genomic_DNA"/>
</dbReference>
<protein>
    <submittedName>
        <fullName evidence="7">Nodulation protein NfeD</fullName>
    </submittedName>
</protein>
<name>A0A6A8DGY6_9BACI</name>
<keyword evidence="2 5" id="KW-0812">Transmembrane</keyword>
<dbReference type="RefSeq" id="WP_338079352.1">
    <property type="nucleotide sequence ID" value="NZ_WJNG01000007.1"/>
</dbReference>
<feature type="transmembrane region" description="Helical" evidence="5">
    <location>
        <begin position="77"/>
        <end position="95"/>
    </location>
</feature>
<gene>
    <name evidence="7" type="ORF">GH741_10470</name>
</gene>
<evidence type="ECO:0000313" key="8">
    <source>
        <dbReference type="Proteomes" id="UP000799092"/>
    </source>
</evidence>
<dbReference type="Gene3D" id="2.40.50.140">
    <property type="entry name" value="Nucleic acid-binding proteins"/>
    <property type="match status" value="1"/>
</dbReference>
<proteinExistence type="predicted"/>
<evidence type="ECO:0000256" key="5">
    <source>
        <dbReference type="SAM" id="Phobius"/>
    </source>
</evidence>
<evidence type="ECO:0000259" key="6">
    <source>
        <dbReference type="Pfam" id="PF01957"/>
    </source>
</evidence>
<evidence type="ECO:0000313" key="7">
    <source>
        <dbReference type="EMBL" id="MRH43109.1"/>
    </source>
</evidence>
<dbReference type="InterPro" id="IPR002810">
    <property type="entry name" value="NfeD-like_C"/>
</dbReference>
<keyword evidence="8" id="KW-1185">Reference proteome</keyword>
<accession>A0A6A8DGY6</accession>
<evidence type="ECO:0000256" key="4">
    <source>
        <dbReference type="ARBA" id="ARBA00023136"/>
    </source>
</evidence>
<dbReference type="PANTHER" id="PTHR33507">
    <property type="entry name" value="INNER MEMBRANE PROTEIN YBBJ"/>
    <property type="match status" value="1"/>
</dbReference>
<feature type="transmembrane region" description="Helical" evidence="5">
    <location>
        <begin position="101"/>
        <end position="123"/>
    </location>
</feature>
<feature type="domain" description="NfeD-like C-terminal" evidence="6">
    <location>
        <begin position="152"/>
        <end position="207"/>
    </location>
</feature>
<comment type="subcellular location">
    <subcellularLocation>
        <location evidence="1">Membrane</location>
        <topology evidence="1">Multi-pass membrane protein</topology>
    </subcellularLocation>
</comment>
<reference evidence="7" key="1">
    <citation type="submission" date="2019-11" db="EMBL/GenBank/DDBJ databases">
        <authorList>
            <person name="Li J."/>
        </authorList>
    </citation>
    <scope>NUCLEOTIDE SEQUENCE</scope>
    <source>
        <strain evidence="7">B6B</strain>
    </source>
</reference>
<organism evidence="7 8">
    <name type="scientific">Aquibacillus halophilus</name>
    <dbReference type="NCBI Taxonomy" id="930132"/>
    <lineage>
        <taxon>Bacteria</taxon>
        <taxon>Bacillati</taxon>
        <taxon>Bacillota</taxon>
        <taxon>Bacilli</taxon>
        <taxon>Bacillales</taxon>
        <taxon>Bacillaceae</taxon>
        <taxon>Aquibacillus</taxon>
    </lineage>
</organism>
<keyword evidence="4 5" id="KW-0472">Membrane</keyword>
<feature type="transmembrane region" description="Helical" evidence="5">
    <location>
        <begin position="31"/>
        <end position="47"/>
    </location>
</feature>
<evidence type="ECO:0000256" key="2">
    <source>
        <dbReference type="ARBA" id="ARBA00022692"/>
    </source>
</evidence>
<keyword evidence="3 5" id="KW-1133">Transmembrane helix</keyword>